<evidence type="ECO:0000313" key="1">
    <source>
        <dbReference type="EMBL" id="ABX42064.1"/>
    </source>
</evidence>
<sequence>MEHKFYINSRHGYAVMLEQYKAMHEQIGNARFLPNHDMKKDIVYDIKPEFGKGTIQIYNLLGNVMLLIYDFVFYEDIVTVFDLTDNYFEIEYCIDGRMYIEAESIWSKKIVRFGCLL</sequence>
<dbReference type="RefSeq" id="WP_012199718.1">
    <property type="nucleotide sequence ID" value="NC_010001.1"/>
</dbReference>
<evidence type="ECO:0000313" key="2">
    <source>
        <dbReference type="Proteomes" id="UP000000370"/>
    </source>
</evidence>
<keyword evidence="2" id="KW-1185">Reference proteome</keyword>
<dbReference type="EMBL" id="CP000885">
    <property type="protein sequence ID" value="ABX42064.1"/>
    <property type="molecule type" value="Genomic_DNA"/>
</dbReference>
<accession>A9KRJ0</accession>
<dbReference type="eggNOG" id="COG2207">
    <property type="taxonomic scope" value="Bacteria"/>
</dbReference>
<dbReference type="KEGG" id="cpy:Cphy_1692"/>
<dbReference type="STRING" id="357809.Cphy_1692"/>
<gene>
    <name evidence="1" type="ordered locus">Cphy_1692</name>
</gene>
<dbReference type="HOGENOM" id="CLU_2080696_0_0_9"/>
<proteinExistence type="predicted"/>
<reference evidence="2" key="1">
    <citation type="submission" date="2007-11" db="EMBL/GenBank/DDBJ databases">
        <title>Complete genome sequence of Clostridium phytofermentans ISDg.</title>
        <authorList>
            <person name="Leschine S.B."/>
            <person name="Warnick T.A."/>
            <person name="Blanchard J.L."/>
            <person name="Schnell D.J."/>
            <person name="Petit E.L."/>
            <person name="LaTouf W.G."/>
            <person name="Copeland A."/>
            <person name="Lucas S."/>
            <person name="Lapidus A."/>
            <person name="Barry K."/>
            <person name="Glavina del Rio T."/>
            <person name="Dalin E."/>
            <person name="Tice H."/>
            <person name="Pitluck S."/>
            <person name="Kiss H."/>
            <person name="Brettin T."/>
            <person name="Bruce D."/>
            <person name="Detter J.C."/>
            <person name="Han C."/>
            <person name="Kuske C."/>
            <person name="Schmutz J."/>
            <person name="Larimer F."/>
            <person name="Land M."/>
            <person name="Hauser L."/>
            <person name="Kyrpides N."/>
            <person name="Kim E.A."/>
            <person name="Richardson P."/>
        </authorList>
    </citation>
    <scope>NUCLEOTIDE SEQUENCE [LARGE SCALE GENOMIC DNA]</scope>
    <source>
        <strain evidence="2">ATCC 700394 / DSM 18823 / ISDg</strain>
    </source>
</reference>
<dbReference type="Proteomes" id="UP000000370">
    <property type="component" value="Chromosome"/>
</dbReference>
<dbReference type="AlphaFoldDB" id="A9KRJ0"/>
<organism evidence="1 2">
    <name type="scientific">Lachnoclostridium phytofermentans (strain ATCC 700394 / DSM 18823 / ISDg)</name>
    <name type="common">Clostridium phytofermentans</name>
    <dbReference type="NCBI Taxonomy" id="357809"/>
    <lineage>
        <taxon>Bacteria</taxon>
        <taxon>Bacillati</taxon>
        <taxon>Bacillota</taxon>
        <taxon>Clostridia</taxon>
        <taxon>Lachnospirales</taxon>
        <taxon>Lachnospiraceae</taxon>
    </lineage>
</organism>
<name>A9KRJ0_LACP7</name>
<protein>
    <submittedName>
        <fullName evidence="1">Transcriptional regulator, AraC family</fullName>
    </submittedName>
</protein>